<keyword evidence="5" id="KW-1185">Reference proteome</keyword>
<reference evidence="4" key="3">
    <citation type="journal article" date="2017" name="Nature">
        <title>Genome sequence of the progenitor of the wheat D genome Aegilops tauschii.</title>
        <authorList>
            <person name="Luo M.C."/>
            <person name="Gu Y.Q."/>
            <person name="Puiu D."/>
            <person name="Wang H."/>
            <person name="Twardziok S.O."/>
            <person name="Deal K.R."/>
            <person name="Huo N."/>
            <person name="Zhu T."/>
            <person name="Wang L."/>
            <person name="Wang Y."/>
            <person name="McGuire P.E."/>
            <person name="Liu S."/>
            <person name="Long H."/>
            <person name="Ramasamy R.K."/>
            <person name="Rodriguez J.C."/>
            <person name="Van S.L."/>
            <person name="Yuan L."/>
            <person name="Wang Z."/>
            <person name="Xia Z."/>
            <person name="Xiao L."/>
            <person name="Anderson O.D."/>
            <person name="Ouyang S."/>
            <person name="Liang Y."/>
            <person name="Zimin A.V."/>
            <person name="Pertea G."/>
            <person name="Qi P."/>
            <person name="Bennetzen J.L."/>
            <person name="Dai X."/>
            <person name="Dawson M.W."/>
            <person name="Muller H.G."/>
            <person name="Kugler K."/>
            <person name="Rivarola-Duarte L."/>
            <person name="Spannagl M."/>
            <person name="Mayer K.F.X."/>
            <person name="Lu F.H."/>
            <person name="Bevan M.W."/>
            <person name="Leroy P."/>
            <person name="Li P."/>
            <person name="You F.M."/>
            <person name="Sun Q."/>
            <person name="Liu Z."/>
            <person name="Lyons E."/>
            <person name="Wicker T."/>
            <person name="Salzberg S.L."/>
            <person name="Devos K.M."/>
            <person name="Dvorak J."/>
        </authorList>
    </citation>
    <scope>NUCLEOTIDE SEQUENCE [LARGE SCALE GENOMIC DNA]</scope>
    <source>
        <strain evidence="4">cv. AL8/78</strain>
    </source>
</reference>
<sequence>MAARRAHAAATLALLVAALVLSAAPAPAEGAVANCGQVVSYLAPCISYAMGRVSAPGGGCCSGVRGLNAAAATPADRKTTCTCLKQQASGIGGIKPNLVAGIPGKCGVNIPYAISQGTDCSKVR</sequence>
<dbReference type="EnsemblPlants" id="AET4Gv20256000.2">
    <property type="protein sequence ID" value="AET4Gv20256000.2"/>
    <property type="gene ID" value="AET4Gv20256000"/>
</dbReference>
<dbReference type="SMR" id="A0A453HNV3"/>
<evidence type="ECO:0000256" key="2">
    <source>
        <dbReference type="SAM" id="SignalP"/>
    </source>
</evidence>
<feature type="signal peptide" evidence="2">
    <location>
        <begin position="1"/>
        <end position="30"/>
    </location>
</feature>
<dbReference type="SUPFAM" id="SSF47699">
    <property type="entry name" value="Bifunctional inhibitor/lipid-transfer protein/seed storage 2S albumin"/>
    <property type="match status" value="1"/>
</dbReference>
<dbReference type="AlphaFoldDB" id="A0A453HNV3"/>
<feature type="domain" description="Bifunctional inhibitor/plant lipid transfer protein/seed storage helical" evidence="3">
    <location>
        <begin position="35"/>
        <end position="120"/>
    </location>
</feature>
<dbReference type="InterPro" id="IPR000528">
    <property type="entry name" value="Plant_nsLTP"/>
</dbReference>
<dbReference type="InterPro" id="IPR036312">
    <property type="entry name" value="Bifun_inhib/LTP/seed_sf"/>
</dbReference>
<dbReference type="STRING" id="200361.A0A453HNV3"/>
<dbReference type="PANTHER" id="PTHR33076">
    <property type="entry name" value="NON-SPECIFIC LIPID-TRANSFER PROTEIN 2-RELATED"/>
    <property type="match status" value="1"/>
</dbReference>
<feature type="chain" id="PRO_5019136292" description="Non-specific lipid-transfer protein" evidence="2">
    <location>
        <begin position="31"/>
        <end position="124"/>
    </location>
</feature>
<reference evidence="5" key="1">
    <citation type="journal article" date="2014" name="Science">
        <title>Ancient hybridizations among the ancestral genomes of bread wheat.</title>
        <authorList>
            <consortium name="International Wheat Genome Sequencing Consortium,"/>
            <person name="Marcussen T."/>
            <person name="Sandve S.R."/>
            <person name="Heier L."/>
            <person name="Spannagl M."/>
            <person name="Pfeifer M."/>
            <person name="Jakobsen K.S."/>
            <person name="Wulff B.B."/>
            <person name="Steuernagel B."/>
            <person name="Mayer K.F."/>
            <person name="Olsen O.A."/>
        </authorList>
    </citation>
    <scope>NUCLEOTIDE SEQUENCE [LARGE SCALE GENOMIC DNA]</scope>
    <source>
        <strain evidence="5">cv. AL8/78</strain>
    </source>
</reference>
<keyword evidence="1" id="KW-0446">Lipid-binding</keyword>
<dbReference type="PRINTS" id="PR00382">
    <property type="entry name" value="LIPIDTRNSFER"/>
</dbReference>
<dbReference type="InterPro" id="IPR016140">
    <property type="entry name" value="Bifunc_inhib/LTP/seed_store"/>
</dbReference>
<evidence type="ECO:0000259" key="3">
    <source>
        <dbReference type="SMART" id="SM00499"/>
    </source>
</evidence>
<dbReference type="PROSITE" id="PS00597">
    <property type="entry name" value="PLANT_LTP"/>
    <property type="match status" value="1"/>
</dbReference>
<proteinExistence type="inferred from homology"/>
<dbReference type="GO" id="GO:0008289">
    <property type="term" value="F:lipid binding"/>
    <property type="evidence" value="ECO:0007669"/>
    <property type="project" value="UniProtKB-KW"/>
</dbReference>
<dbReference type="Pfam" id="PF00234">
    <property type="entry name" value="Tryp_alpha_amyl"/>
    <property type="match status" value="1"/>
</dbReference>
<comment type="similarity">
    <text evidence="1">Belongs to the plant LTP family.</text>
</comment>
<comment type="function">
    <text evidence="1">Plant non-specific lipid-transfer proteins transfer phospholipids as well as galactolipids across membranes. May play a role in wax or cutin deposition in the cell walls of expanding epidermal cells and certain secretory tissues.</text>
</comment>
<evidence type="ECO:0000313" key="5">
    <source>
        <dbReference type="Proteomes" id="UP000015105"/>
    </source>
</evidence>
<dbReference type="KEGG" id="ats:109757825"/>
<dbReference type="GO" id="GO:0006869">
    <property type="term" value="P:lipid transport"/>
    <property type="evidence" value="ECO:0007669"/>
    <property type="project" value="InterPro"/>
</dbReference>
<dbReference type="Gramene" id="AET4Gv20256000.2">
    <property type="protein sequence ID" value="AET4Gv20256000.2"/>
    <property type="gene ID" value="AET4Gv20256000"/>
</dbReference>
<dbReference type="GeneID" id="109757825"/>
<organism evidence="4 5">
    <name type="scientific">Aegilops tauschii subsp. strangulata</name>
    <name type="common">Goatgrass</name>
    <dbReference type="NCBI Taxonomy" id="200361"/>
    <lineage>
        <taxon>Eukaryota</taxon>
        <taxon>Viridiplantae</taxon>
        <taxon>Streptophyta</taxon>
        <taxon>Embryophyta</taxon>
        <taxon>Tracheophyta</taxon>
        <taxon>Spermatophyta</taxon>
        <taxon>Magnoliopsida</taxon>
        <taxon>Liliopsida</taxon>
        <taxon>Poales</taxon>
        <taxon>Poaceae</taxon>
        <taxon>BOP clade</taxon>
        <taxon>Pooideae</taxon>
        <taxon>Triticodae</taxon>
        <taxon>Triticeae</taxon>
        <taxon>Triticinae</taxon>
        <taxon>Aegilops</taxon>
    </lineage>
</organism>
<reference evidence="5" key="2">
    <citation type="journal article" date="2017" name="Nat. Plants">
        <title>The Aegilops tauschii genome reveals multiple impacts of transposons.</title>
        <authorList>
            <person name="Zhao G."/>
            <person name="Zou C."/>
            <person name="Li K."/>
            <person name="Wang K."/>
            <person name="Li T."/>
            <person name="Gao L."/>
            <person name="Zhang X."/>
            <person name="Wang H."/>
            <person name="Yang Z."/>
            <person name="Liu X."/>
            <person name="Jiang W."/>
            <person name="Mao L."/>
            <person name="Kong X."/>
            <person name="Jiao Y."/>
            <person name="Jia J."/>
        </authorList>
    </citation>
    <scope>NUCLEOTIDE SEQUENCE [LARGE SCALE GENOMIC DNA]</scope>
    <source>
        <strain evidence="5">cv. AL8/78</strain>
    </source>
</reference>
<protein>
    <recommendedName>
        <fullName evidence="1">Non-specific lipid-transfer protein</fullName>
    </recommendedName>
</protein>
<reference evidence="4" key="4">
    <citation type="submission" date="2019-03" db="UniProtKB">
        <authorList>
            <consortium name="EnsemblPlants"/>
        </authorList>
    </citation>
    <scope>IDENTIFICATION</scope>
</reference>
<dbReference type="SMART" id="SM00499">
    <property type="entry name" value="AAI"/>
    <property type="match status" value="1"/>
</dbReference>
<dbReference type="CDD" id="cd01960">
    <property type="entry name" value="nsLTP1"/>
    <property type="match status" value="1"/>
</dbReference>
<keyword evidence="1" id="KW-0813">Transport</keyword>
<keyword evidence="2" id="KW-0732">Signal</keyword>
<dbReference type="Gene3D" id="1.10.110.10">
    <property type="entry name" value="Plant lipid-transfer and hydrophobic proteins"/>
    <property type="match status" value="1"/>
</dbReference>
<name>A0A453HNV3_AEGTS</name>
<evidence type="ECO:0000313" key="4">
    <source>
        <dbReference type="EnsemblPlants" id="AET4Gv20256000.2"/>
    </source>
</evidence>
<accession>A0A453HNV3</accession>
<reference evidence="4" key="5">
    <citation type="journal article" date="2021" name="G3 (Bethesda)">
        <title>Aegilops tauschii genome assembly Aet v5.0 features greater sequence contiguity and improved annotation.</title>
        <authorList>
            <person name="Wang L."/>
            <person name="Zhu T."/>
            <person name="Rodriguez J.C."/>
            <person name="Deal K.R."/>
            <person name="Dubcovsky J."/>
            <person name="McGuire P.E."/>
            <person name="Lux T."/>
            <person name="Spannagl M."/>
            <person name="Mayer K.F.X."/>
            <person name="Baldrich P."/>
            <person name="Meyers B.C."/>
            <person name="Huo N."/>
            <person name="Gu Y.Q."/>
            <person name="Zhou H."/>
            <person name="Devos K.M."/>
            <person name="Bennetzen J.L."/>
            <person name="Unver T."/>
            <person name="Budak H."/>
            <person name="Gulick P.J."/>
            <person name="Galiba G."/>
            <person name="Kalapos B."/>
            <person name="Nelson D.R."/>
            <person name="Li P."/>
            <person name="You F.M."/>
            <person name="Luo M.C."/>
            <person name="Dvorak J."/>
        </authorList>
    </citation>
    <scope>NUCLEOTIDE SEQUENCE [LARGE SCALE GENOMIC DNA]</scope>
    <source>
        <strain evidence="4">cv. AL8/78</strain>
    </source>
</reference>
<evidence type="ECO:0000256" key="1">
    <source>
        <dbReference type="RuleBase" id="RU000628"/>
    </source>
</evidence>
<dbReference type="OrthoDB" id="1890443at2759"/>
<dbReference type="RefSeq" id="XP_020172250.2">
    <property type="nucleotide sequence ID" value="XM_020316661.3"/>
</dbReference>
<dbReference type="Proteomes" id="UP000015105">
    <property type="component" value="Chromosome 4D"/>
</dbReference>
<dbReference type="OMA" id="MHAFICA"/>